<proteinExistence type="predicted"/>
<evidence type="ECO:0000256" key="1">
    <source>
        <dbReference type="SAM" id="Phobius"/>
    </source>
</evidence>
<keyword evidence="1" id="KW-0812">Transmembrane</keyword>
<feature type="transmembrane region" description="Helical" evidence="1">
    <location>
        <begin position="48"/>
        <end position="70"/>
    </location>
</feature>
<reference evidence="2" key="2">
    <citation type="submission" date="2020-07" db="EMBL/GenBank/DDBJ databases">
        <authorList>
            <person name="Vera ALvarez R."/>
            <person name="Arias-Moreno D.M."/>
            <person name="Jimenez-Jacinto V."/>
            <person name="Jimenez-Bremont J.F."/>
            <person name="Swaminathan K."/>
            <person name="Moose S.P."/>
            <person name="Guerrero-Gonzalez M.L."/>
            <person name="Marino-Ramirez L."/>
            <person name="Landsman D."/>
            <person name="Rodriguez-Kessler M."/>
            <person name="Delgado-Sanchez P."/>
        </authorList>
    </citation>
    <scope>NUCLEOTIDE SEQUENCE</scope>
    <source>
        <tissue evidence="2">Cladode</tissue>
    </source>
</reference>
<reference evidence="2" key="1">
    <citation type="journal article" date="2013" name="J. Plant Res.">
        <title>Effect of fungi and light on seed germination of three Opuntia species from semiarid lands of central Mexico.</title>
        <authorList>
            <person name="Delgado-Sanchez P."/>
            <person name="Jimenez-Bremont J.F."/>
            <person name="Guerrero-Gonzalez Mde L."/>
            <person name="Flores J."/>
        </authorList>
    </citation>
    <scope>NUCLEOTIDE SEQUENCE</scope>
    <source>
        <tissue evidence="2">Cladode</tissue>
    </source>
</reference>
<evidence type="ECO:0000313" key="2">
    <source>
        <dbReference type="EMBL" id="MBA4658441.1"/>
    </source>
</evidence>
<protein>
    <submittedName>
        <fullName evidence="2">Uncharacterized protein</fullName>
    </submittedName>
</protein>
<name>A0A7C9E2K0_OPUST</name>
<dbReference type="AlphaFoldDB" id="A0A7C9E2K0"/>
<dbReference type="EMBL" id="GISG01200625">
    <property type="protein sequence ID" value="MBA4658441.1"/>
    <property type="molecule type" value="Transcribed_RNA"/>
</dbReference>
<sequence length="131" mass="15286">MLAAECFHFFLKVFPSTCASAWYHQLLLTFLPSSPPHLTSAITFHQDLHFAFCFLTICLHYLVYPLLFLLQQFTDSIPMALLQKPFTPYSLLNLVQNPHKSTILNPPDLTRHHYSIPLSFTYFQIYLLYTT</sequence>
<organism evidence="2">
    <name type="scientific">Opuntia streptacantha</name>
    <name type="common">Prickly pear cactus</name>
    <name type="synonym">Opuntia cardona</name>
    <dbReference type="NCBI Taxonomy" id="393608"/>
    <lineage>
        <taxon>Eukaryota</taxon>
        <taxon>Viridiplantae</taxon>
        <taxon>Streptophyta</taxon>
        <taxon>Embryophyta</taxon>
        <taxon>Tracheophyta</taxon>
        <taxon>Spermatophyta</taxon>
        <taxon>Magnoliopsida</taxon>
        <taxon>eudicotyledons</taxon>
        <taxon>Gunneridae</taxon>
        <taxon>Pentapetalae</taxon>
        <taxon>Caryophyllales</taxon>
        <taxon>Cactineae</taxon>
        <taxon>Cactaceae</taxon>
        <taxon>Opuntioideae</taxon>
        <taxon>Opuntia</taxon>
    </lineage>
</organism>
<accession>A0A7C9E2K0</accession>
<keyword evidence="1" id="KW-0472">Membrane</keyword>
<keyword evidence="1" id="KW-1133">Transmembrane helix</keyword>